<dbReference type="Proteomes" id="UP000183053">
    <property type="component" value="Unassembled WGS sequence"/>
</dbReference>
<proteinExistence type="predicted"/>
<name>A0A1H1H831_9ACTN</name>
<protein>
    <submittedName>
        <fullName evidence="2">Serine/threonine protein phosphatase PrpC</fullName>
    </submittedName>
</protein>
<feature type="domain" description="PPM-type phosphatase" evidence="1">
    <location>
        <begin position="110"/>
        <end position="298"/>
    </location>
</feature>
<dbReference type="EMBL" id="FNLF01000002">
    <property type="protein sequence ID" value="SDR21622.1"/>
    <property type="molecule type" value="Genomic_DNA"/>
</dbReference>
<accession>A0A1H1H831</accession>
<organism evidence="2 3">
    <name type="scientific">Tsukamurella pulmonis</name>
    <dbReference type="NCBI Taxonomy" id="47312"/>
    <lineage>
        <taxon>Bacteria</taxon>
        <taxon>Bacillati</taxon>
        <taxon>Actinomycetota</taxon>
        <taxon>Actinomycetes</taxon>
        <taxon>Mycobacteriales</taxon>
        <taxon>Tsukamurellaceae</taxon>
        <taxon>Tsukamurella</taxon>
    </lineage>
</organism>
<evidence type="ECO:0000259" key="1">
    <source>
        <dbReference type="Pfam" id="PF13672"/>
    </source>
</evidence>
<dbReference type="InterPro" id="IPR036457">
    <property type="entry name" value="PPM-type-like_dom_sf"/>
</dbReference>
<evidence type="ECO:0000313" key="3">
    <source>
        <dbReference type="Proteomes" id="UP000183053"/>
    </source>
</evidence>
<dbReference type="SUPFAM" id="SSF81606">
    <property type="entry name" value="PP2C-like"/>
    <property type="match status" value="1"/>
</dbReference>
<dbReference type="Pfam" id="PF13672">
    <property type="entry name" value="PP2C_2"/>
    <property type="match status" value="1"/>
</dbReference>
<dbReference type="AlphaFoldDB" id="A0A1H1H831"/>
<dbReference type="STRING" id="47312.SAMN04489765_3902"/>
<keyword evidence="3" id="KW-1185">Reference proteome</keyword>
<sequence>MRRWFGERREDAMSAEIATAITGEIHRAEPPWEEAGPLPGVTTFVEPPPIPEATPVSGTVDIEQVVVGDPGPQVEPRPTAERYRSVPFRPDTVVDGWSTRAVTVRAASLRGHLHRYDGAPRQDEIAVHTAPSGRVIGVVADGVSAAVHSHVGANTAVTVAVQWLMAEAPEVGAPVAWDELVRAISWQMAERGRGVLGLDEIDPQQVEQNFATTLIAAIVDPGPDGSLAVEAIGVGDSTAWVLRNGDFLPVLGGKSDGAGGIASSAVAGLPRVPAIIESVTETVLPGEVLLLGSDGIGDPLGGGQGGVGELLRSVLTPAAPSPTEFAHMLDFSRETFDDDRSLIAVWPRA</sequence>
<dbReference type="InterPro" id="IPR001932">
    <property type="entry name" value="PPM-type_phosphatase-like_dom"/>
</dbReference>
<dbReference type="Gene3D" id="3.60.40.10">
    <property type="entry name" value="PPM-type phosphatase domain"/>
    <property type="match status" value="1"/>
</dbReference>
<reference evidence="3" key="1">
    <citation type="submission" date="2016-10" db="EMBL/GenBank/DDBJ databases">
        <authorList>
            <person name="Varghese N."/>
            <person name="Submissions S."/>
        </authorList>
    </citation>
    <scope>NUCLEOTIDE SEQUENCE [LARGE SCALE GENOMIC DNA]</scope>
    <source>
        <strain evidence="3">DSM 44142</strain>
    </source>
</reference>
<gene>
    <name evidence="2" type="ORF">SAMN04489765_3902</name>
</gene>
<evidence type="ECO:0000313" key="2">
    <source>
        <dbReference type="EMBL" id="SDR21622.1"/>
    </source>
</evidence>